<evidence type="ECO:0000313" key="12">
    <source>
        <dbReference type="EMBL" id="SDF26632.1"/>
    </source>
</evidence>
<dbReference type="PANTHER" id="PTHR11351">
    <property type="entry name" value="ACYL-COA DESATURASE"/>
    <property type="match status" value="1"/>
</dbReference>
<evidence type="ECO:0000256" key="9">
    <source>
        <dbReference type="ARBA" id="ARBA00023136"/>
    </source>
</evidence>
<keyword evidence="9" id="KW-0472">Membrane</keyword>
<keyword evidence="10" id="KW-0275">Fatty acid biosynthesis</keyword>
<evidence type="ECO:0000256" key="4">
    <source>
        <dbReference type="ARBA" id="ARBA00022692"/>
    </source>
</evidence>
<dbReference type="InterPro" id="IPR015876">
    <property type="entry name" value="Acyl-CoA_DS"/>
</dbReference>
<comment type="caution">
    <text evidence="11">The sequence shown here is derived from an EMBL/GenBank/DDBJ whole genome shotgun (WGS) entry which is preliminary data.</text>
</comment>
<dbReference type="Proteomes" id="UP000321224">
    <property type="component" value="Unassembled WGS sequence"/>
</dbReference>
<reference evidence="11 14" key="2">
    <citation type="submission" date="2019-07" db="EMBL/GenBank/DDBJ databases">
        <title>Whole genome shotgun sequence of Myxococcus virescens NBRC 100334.</title>
        <authorList>
            <person name="Hosoyama A."/>
            <person name="Uohara A."/>
            <person name="Ohji S."/>
            <person name="Ichikawa N."/>
        </authorList>
    </citation>
    <scope>NUCLEOTIDE SEQUENCE [LARGE SCALE GENOMIC DNA]</scope>
    <source>
        <strain evidence="11 14">NBRC 100334</strain>
    </source>
</reference>
<dbReference type="RefSeq" id="WP_090495712.1">
    <property type="nucleotide sequence ID" value="NZ_BJVY01000092.1"/>
</dbReference>
<evidence type="ECO:0000256" key="7">
    <source>
        <dbReference type="ARBA" id="ARBA00023002"/>
    </source>
</evidence>
<evidence type="ECO:0000256" key="6">
    <source>
        <dbReference type="ARBA" id="ARBA00022989"/>
    </source>
</evidence>
<name>A0A511HQF8_9BACT</name>
<dbReference type="PANTHER" id="PTHR11351:SF31">
    <property type="entry name" value="DESATURASE 1, ISOFORM A-RELATED"/>
    <property type="match status" value="1"/>
</dbReference>
<dbReference type="AlphaFoldDB" id="A0A511HQF8"/>
<evidence type="ECO:0000256" key="5">
    <source>
        <dbReference type="ARBA" id="ARBA00022832"/>
    </source>
</evidence>
<evidence type="ECO:0000313" key="14">
    <source>
        <dbReference type="Proteomes" id="UP000321224"/>
    </source>
</evidence>
<dbReference type="Proteomes" id="UP000198717">
    <property type="component" value="Unassembled WGS sequence"/>
</dbReference>
<gene>
    <name evidence="11" type="ORF">MVI01_73980</name>
    <name evidence="12" type="ORF">SAMN04488504_1274</name>
</gene>
<organism evidence="11 14">
    <name type="scientific">Myxococcus virescens</name>
    <dbReference type="NCBI Taxonomy" id="83456"/>
    <lineage>
        <taxon>Bacteria</taxon>
        <taxon>Pseudomonadati</taxon>
        <taxon>Myxococcota</taxon>
        <taxon>Myxococcia</taxon>
        <taxon>Myxococcales</taxon>
        <taxon>Cystobacterineae</taxon>
        <taxon>Myxococcaceae</taxon>
        <taxon>Myxococcus</taxon>
    </lineage>
</organism>
<keyword evidence="6" id="KW-1133">Transmembrane helix</keyword>
<evidence type="ECO:0000256" key="2">
    <source>
        <dbReference type="ARBA" id="ARBA00008749"/>
    </source>
</evidence>
<keyword evidence="5" id="KW-0276">Fatty acid metabolism</keyword>
<evidence type="ECO:0000256" key="8">
    <source>
        <dbReference type="ARBA" id="ARBA00023098"/>
    </source>
</evidence>
<reference evidence="12 13" key="1">
    <citation type="submission" date="2016-10" db="EMBL/GenBank/DDBJ databases">
        <authorList>
            <person name="Varghese N."/>
            <person name="Submissions S."/>
        </authorList>
    </citation>
    <scope>NUCLEOTIDE SEQUENCE [LARGE SCALE GENOMIC DNA]</scope>
    <source>
        <strain evidence="12 13">DSM 2260</strain>
    </source>
</reference>
<keyword evidence="13" id="KW-1185">Reference proteome</keyword>
<evidence type="ECO:0000256" key="10">
    <source>
        <dbReference type="ARBA" id="ARBA00023160"/>
    </source>
</evidence>
<comment type="similarity">
    <text evidence="2">Belongs to the fatty acid desaturase type 2 family.</text>
</comment>
<comment type="subcellular location">
    <subcellularLocation>
        <location evidence="1">Membrane</location>
        <topology evidence="1">Multi-pass membrane protein</topology>
    </subcellularLocation>
</comment>
<keyword evidence="8" id="KW-0443">Lipid metabolism</keyword>
<keyword evidence="7" id="KW-0560">Oxidoreductase</keyword>
<sequence>MLPFFAAHWTLSVLFQSLFQHRYAAHRMFTMTPRAERALHLGTALVQGSSYLDPRAYAILHREHHAYADTVRDPHSPAHHKHLPRMMLETGRRYGGLLTGNVQAEARFTGGYPQWPAVDRFFSSWASRLGFGALYTLVYKRFATRRWHWALLPVHFVMGPVHGAIVNWCGHRYGYRNFKIRDQSRNTLPLDVVCMGELFQNNHHARPASPDFAAKRFELDPTWQVMRLLARLRLIRVSHAPPSQPAAAGERRQRPTRRLLMRRKAHGTPTFECPS</sequence>
<dbReference type="EMBL" id="FNAJ01000027">
    <property type="protein sequence ID" value="SDF26632.1"/>
    <property type="molecule type" value="Genomic_DNA"/>
</dbReference>
<dbReference type="EMBL" id="BJVY01000092">
    <property type="protein sequence ID" value="GEL75614.1"/>
    <property type="molecule type" value="Genomic_DNA"/>
</dbReference>
<accession>A0A511HQF8</accession>
<dbReference type="GO" id="GO:0016020">
    <property type="term" value="C:membrane"/>
    <property type="evidence" value="ECO:0007669"/>
    <property type="project" value="UniProtKB-SubCell"/>
</dbReference>
<dbReference type="GO" id="GO:0006633">
    <property type="term" value="P:fatty acid biosynthetic process"/>
    <property type="evidence" value="ECO:0007669"/>
    <property type="project" value="UniProtKB-KW"/>
</dbReference>
<dbReference type="CDD" id="cd03505">
    <property type="entry name" value="Delta9-FADS-like"/>
    <property type="match status" value="1"/>
</dbReference>
<protein>
    <submittedName>
        <fullName evidence="11">Fatty acid desaturase</fullName>
    </submittedName>
    <submittedName>
        <fullName evidence="12">Stearoyl-CoA desaturase (Delta-9 desaturase)</fullName>
    </submittedName>
</protein>
<evidence type="ECO:0000256" key="1">
    <source>
        <dbReference type="ARBA" id="ARBA00004141"/>
    </source>
</evidence>
<keyword evidence="4" id="KW-0812">Transmembrane</keyword>
<evidence type="ECO:0000313" key="11">
    <source>
        <dbReference type="EMBL" id="GEL75614.1"/>
    </source>
</evidence>
<evidence type="ECO:0000313" key="13">
    <source>
        <dbReference type="Proteomes" id="UP000198717"/>
    </source>
</evidence>
<evidence type="ECO:0000256" key="3">
    <source>
        <dbReference type="ARBA" id="ARBA00022516"/>
    </source>
</evidence>
<keyword evidence="3" id="KW-0444">Lipid biosynthesis</keyword>
<dbReference type="GO" id="GO:0016717">
    <property type="term" value="F:oxidoreductase activity, acting on paired donors, with oxidation of a pair of donors resulting in the reduction of molecular oxygen to two molecules of water"/>
    <property type="evidence" value="ECO:0007669"/>
    <property type="project" value="InterPro"/>
</dbReference>
<proteinExistence type="inferred from homology"/>